<dbReference type="GO" id="GO:0008017">
    <property type="term" value="F:microtubule binding"/>
    <property type="evidence" value="ECO:0007669"/>
    <property type="project" value="InterPro"/>
</dbReference>
<protein>
    <recommendedName>
        <fullName evidence="13">Kinesin motor domain-containing protein</fullName>
    </recommendedName>
</protein>
<feature type="coiled-coil region" evidence="11">
    <location>
        <begin position="434"/>
        <end position="534"/>
    </location>
</feature>
<evidence type="ECO:0000313" key="14">
    <source>
        <dbReference type="EMBL" id="CAL1399189.1"/>
    </source>
</evidence>
<dbReference type="FunFam" id="3.40.850.10:FF:000019">
    <property type="entry name" value="Kinesin-like protein KIN-5D"/>
    <property type="match status" value="1"/>
</dbReference>
<dbReference type="InterPro" id="IPR019821">
    <property type="entry name" value="Kinesin_motor_CS"/>
</dbReference>
<feature type="domain" description="Kinesin motor" evidence="13">
    <location>
        <begin position="73"/>
        <end position="418"/>
    </location>
</feature>
<dbReference type="PROSITE" id="PS00411">
    <property type="entry name" value="KINESIN_MOTOR_1"/>
    <property type="match status" value="1"/>
</dbReference>
<dbReference type="SUPFAM" id="SSF52540">
    <property type="entry name" value="P-loop containing nucleoside triphosphate hydrolases"/>
    <property type="match status" value="1"/>
</dbReference>
<keyword evidence="5 10" id="KW-0067">ATP-binding</keyword>
<dbReference type="Pfam" id="PF00225">
    <property type="entry name" value="Kinesin"/>
    <property type="match status" value="1"/>
</dbReference>
<dbReference type="SMART" id="SM00129">
    <property type="entry name" value="KISc"/>
    <property type="match status" value="1"/>
</dbReference>
<dbReference type="GO" id="GO:0072686">
    <property type="term" value="C:mitotic spindle"/>
    <property type="evidence" value="ECO:0007669"/>
    <property type="project" value="TreeGrafter"/>
</dbReference>
<keyword evidence="6 10" id="KW-0505">Motor protein</keyword>
<evidence type="ECO:0000256" key="9">
    <source>
        <dbReference type="ARBA" id="ARBA00046159"/>
    </source>
</evidence>
<feature type="region of interest" description="Disordered" evidence="12">
    <location>
        <begin position="14"/>
        <end position="69"/>
    </location>
</feature>
<evidence type="ECO:0000256" key="3">
    <source>
        <dbReference type="ARBA" id="ARBA00022701"/>
    </source>
</evidence>
<evidence type="ECO:0000256" key="10">
    <source>
        <dbReference type="PROSITE-ProRule" id="PRU00283"/>
    </source>
</evidence>
<dbReference type="CDD" id="cd01364">
    <property type="entry name" value="KISc_BimC_Eg5"/>
    <property type="match status" value="1"/>
</dbReference>
<dbReference type="InterPro" id="IPR001752">
    <property type="entry name" value="Kinesin_motor_dom"/>
</dbReference>
<evidence type="ECO:0000256" key="12">
    <source>
        <dbReference type="SAM" id="MobiDB-lite"/>
    </source>
</evidence>
<evidence type="ECO:0000256" key="1">
    <source>
        <dbReference type="ARBA" id="ARBA00004186"/>
    </source>
</evidence>
<gene>
    <name evidence="14" type="ORF">LTRI10_LOCUS39380</name>
</gene>
<dbReference type="GO" id="GO:0007018">
    <property type="term" value="P:microtubule-based movement"/>
    <property type="evidence" value="ECO:0007669"/>
    <property type="project" value="InterPro"/>
</dbReference>
<accession>A0AAV2FMK4</accession>
<name>A0AAV2FMK4_9ROSI</name>
<evidence type="ECO:0000256" key="2">
    <source>
        <dbReference type="ARBA" id="ARBA00022490"/>
    </source>
</evidence>
<dbReference type="GO" id="GO:0090307">
    <property type="term" value="P:mitotic spindle assembly"/>
    <property type="evidence" value="ECO:0007669"/>
    <property type="project" value="TreeGrafter"/>
</dbReference>
<evidence type="ECO:0000256" key="7">
    <source>
        <dbReference type="ARBA" id="ARBA00023212"/>
    </source>
</evidence>
<reference evidence="14 15" key="1">
    <citation type="submission" date="2024-04" db="EMBL/GenBank/DDBJ databases">
        <authorList>
            <person name="Fracassetti M."/>
        </authorList>
    </citation>
    <scope>NUCLEOTIDE SEQUENCE [LARGE SCALE GENOMIC DNA]</scope>
</reference>
<evidence type="ECO:0000256" key="8">
    <source>
        <dbReference type="ARBA" id="ARBA00034704"/>
    </source>
</evidence>
<dbReference type="AlphaFoldDB" id="A0AAV2FMK4"/>
<dbReference type="PROSITE" id="PS50067">
    <property type="entry name" value="KINESIN_MOTOR_2"/>
    <property type="match status" value="1"/>
</dbReference>
<dbReference type="PANTHER" id="PTHR47970:SF9">
    <property type="entry name" value="KINESIN-LIKE PROTEIN KIN-5D"/>
    <property type="match status" value="1"/>
</dbReference>
<dbReference type="GO" id="GO:0008574">
    <property type="term" value="F:plus-end-directed microtubule motor activity"/>
    <property type="evidence" value="ECO:0007669"/>
    <property type="project" value="TreeGrafter"/>
</dbReference>
<dbReference type="PANTHER" id="PTHR47970">
    <property type="entry name" value="KINESIN-LIKE PROTEIN KIF11"/>
    <property type="match status" value="1"/>
</dbReference>
<evidence type="ECO:0000256" key="5">
    <source>
        <dbReference type="ARBA" id="ARBA00022840"/>
    </source>
</evidence>
<dbReference type="GO" id="GO:0005876">
    <property type="term" value="C:spindle microtubule"/>
    <property type="evidence" value="ECO:0007669"/>
    <property type="project" value="TreeGrafter"/>
</dbReference>
<organism evidence="14 15">
    <name type="scientific">Linum trigynum</name>
    <dbReference type="NCBI Taxonomy" id="586398"/>
    <lineage>
        <taxon>Eukaryota</taxon>
        <taxon>Viridiplantae</taxon>
        <taxon>Streptophyta</taxon>
        <taxon>Embryophyta</taxon>
        <taxon>Tracheophyta</taxon>
        <taxon>Spermatophyta</taxon>
        <taxon>Magnoliopsida</taxon>
        <taxon>eudicotyledons</taxon>
        <taxon>Gunneridae</taxon>
        <taxon>Pentapetalae</taxon>
        <taxon>rosids</taxon>
        <taxon>fabids</taxon>
        <taxon>Malpighiales</taxon>
        <taxon>Linaceae</taxon>
        <taxon>Linum</taxon>
    </lineage>
</organism>
<keyword evidence="15" id="KW-1185">Reference proteome</keyword>
<keyword evidence="2" id="KW-0963">Cytoplasm</keyword>
<dbReference type="Gene3D" id="3.40.850.10">
    <property type="entry name" value="Kinesin motor domain"/>
    <property type="match status" value="1"/>
</dbReference>
<comment type="subcellular location">
    <subcellularLocation>
        <location evidence="1">Cytoplasm</location>
        <location evidence="1">Cytoskeleton</location>
        <location evidence="1">Spindle</location>
    </subcellularLocation>
</comment>
<evidence type="ECO:0000313" key="15">
    <source>
        <dbReference type="Proteomes" id="UP001497516"/>
    </source>
</evidence>
<evidence type="ECO:0000256" key="11">
    <source>
        <dbReference type="SAM" id="Coils"/>
    </source>
</evidence>
<keyword evidence="7" id="KW-0206">Cytoskeleton</keyword>
<evidence type="ECO:0000256" key="6">
    <source>
        <dbReference type="ARBA" id="ARBA00023175"/>
    </source>
</evidence>
<dbReference type="EMBL" id="OZ034820">
    <property type="protein sequence ID" value="CAL1399189.1"/>
    <property type="molecule type" value="Genomic_DNA"/>
</dbReference>
<dbReference type="InterPro" id="IPR036961">
    <property type="entry name" value="Kinesin_motor_dom_sf"/>
</dbReference>
<dbReference type="PRINTS" id="PR00380">
    <property type="entry name" value="KINESINHEAVY"/>
</dbReference>
<keyword evidence="11" id="KW-0175">Coiled coil</keyword>
<feature type="binding site" evidence="10">
    <location>
        <begin position="159"/>
        <end position="166"/>
    </location>
    <ligand>
        <name>ATP</name>
        <dbReference type="ChEBI" id="CHEBI:30616"/>
    </ligand>
</feature>
<keyword evidence="4 10" id="KW-0547">Nucleotide-binding</keyword>
<dbReference type="Proteomes" id="UP001497516">
    <property type="component" value="Chromosome 7"/>
</dbReference>
<keyword evidence="3" id="KW-0493">Microtubule</keyword>
<sequence length="1080" mass="120042">MFPSPRKLLLQEGGSLHRASQMEHSHSQQQRRSSMIPVSPSSLHSLRTRSFKEPSVPSEANSNNNSKNDKGVNVQVILRCRPLNEDEKHLVSHAVISCNEKKGLVSLVQNTAHKQIDKSYQFDKVFGPTCEQTDLFDSAVTPIVNEVLEGYNCTIFAYGQTGTGKTYTMEGGMVSEDGEFPSDAGIIPRAVQQIFEVLEARSEDYSMKVTFLELYNEEIMDLLADSDESVTASVDEKLKKPIALLEDGKGGVFIRGLEQELVSSAKEIYKILEKGSAKRQTAATLLNKTSSRSHTIFSITIYIKEEGSSVGEELVKCGKLNLVDLAGSENISRSGAKEERAREAGEINKSLLTLGRVINALVDHSGHVPYRDSKLTRLLRDSLGGKTKTCIIATISPSVHSLEETLNTLDYAHRAKNIKNKPEVNQRTIKAELLKDLYSEIDRLRQELYAAREKNGMYVPVNRYLAEEAEMKAMVEKVENLELELEIKDKQHHMELQSLYDDQQLQTAELREKLQKTQKELQESRNTILEMDARQKKANATIIEKEYLISNLLQSEKALMDQALTLRQELDGAAKEASTFFGQIEEQAKVGEANRLLLQKFQTQLAQELDGLHAIVSSATAKQEQQLKSIEKDFSLFVADKESGTEGLLSEVVNFNGSYGSSIKSLENIAGELDEGYQQAFSNVTSEVLRNSTTLVEHVEEKFMEIHGILKVVQTELFTEEEKLAKYAQQLHETQSKTLLMTKSMTEAMTSFTSKLGIHVSNLSRIAEETQLTTGRKLYELEKEFEVSAALEKDLMLEKIAEILDSSNARKNKQVQTSISSLLESMGTGNCNLQRELSSLDNVASSVNCEWRDHLETAEANYAEVVSSVTNGKVDLEAHLHQCLAKARSGATKCKDAYESILDQQKRGIDSVFAIAGDGVETNHETFEKLTSIATSTLKQSDIANQSLIRTISSLLKLDHEAENNMKMNVAPCIKDMKKLDGDHQDGVHKINENAGQCLVGEYKVDDTCTSLTKAKYSIPSSTTIEELRTPDFEVLISALNSGDSAAEHDLDESKTLLVSQDSDDNLLCPSPRAALIAIN</sequence>
<proteinExistence type="inferred from homology"/>
<comment type="similarity">
    <text evidence="8">Belongs to the TRAFAC class myosin-kinesin ATPase superfamily. Kinesin family. KIN-5/BimC subfamily.</text>
</comment>
<comment type="function">
    <text evidence="9">Responsible for microtubule translocation. May be important for the organization of phragmoplast-specific arrays of microtubules. Plays an essential role in stabilizing the mitotic spindle. Required during mitotic cytokinesis.</text>
</comment>
<evidence type="ECO:0000259" key="13">
    <source>
        <dbReference type="PROSITE" id="PS50067"/>
    </source>
</evidence>
<dbReference type="InterPro" id="IPR027417">
    <property type="entry name" value="P-loop_NTPase"/>
</dbReference>
<dbReference type="InterPro" id="IPR047241">
    <property type="entry name" value="KIF11-like_kin_motor_dom"/>
</dbReference>
<evidence type="ECO:0000256" key="4">
    <source>
        <dbReference type="ARBA" id="ARBA00022741"/>
    </source>
</evidence>
<dbReference type="InterPro" id="IPR047149">
    <property type="entry name" value="KIF11-like"/>
</dbReference>
<dbReference type="GO" id="GO:0005524">
    <property type="term" value="F:ATP binding"/>
    <property type="evidence" value="ECO:0007669"/>
    <property type="project" value="UniProtKB-UniRule"/>
</dbReference>
<dbReference type="GO" id="GO:0051231">
    <property type="term" value="P:spindle elongation"/>
    <property type="evidence" value="ECO:0007669"/>
    <property type="project" value="TreeGrafter"/>
</dbReference>